<evidence type="ECO:0000313" key="3">
    <source>
        <dbReference type="Proteomes" id="UP000182584"/>
    </source>
</evidence>
<proteinExistence type="predicted"/>
<dbReference type="PROSITE" id="PS51257">
    <property type="entry name" value="PROKAR_LIPOPROTEIN"/>
    <property type="match status" value="1"/>
</dbReference>
<accession>A0A1H9RAB2</accession>
<keyword evidence="1" id="KW-0732">Signal</keyword>
<dbReference type="Proteomes" id="UP000182584">
    <property type="component" value="Unassembled WGS sequence"/>
</dbReference>
<dbReference type="AlphaFoldDB" id="A0A1H9RAB2"/>
<protein>
    <submittedName>
        <fullName evidence="2">Uncharacterized protein</fullName>
    </submittedName>
</protein>
<name>A0A1H9RAB2_BUTFI</name>
<feature type="chain" id="PRO_5010238509" evidence="1">
    <location>
        <begin position="27"/>
        <end position="79"/>
    </location>
</feature>
<gene>
    <name evidence="2" type="ORF">SAMN04487884_10991</name>
</gene>
<organism evidence="2 3">
    <name type="scientific">Butyrivibrio fibrisolvens</name>
    <dbReference type="NCBI Taxonomy" id="831"/>
    <lineage>
        <taxon>Bacteria</taxon>
        <taxon>Bacillati</taxon>
        <taxon>Bacillota</taxon>
        <taxon>Clostridia</taxon>
        <taxon>Lachnospirales</taxon>
        <taxon>Lachnospiraceae</taxon>
        <taxon>Butyrivibrio</taxon>
    </lineage>
</organism>
<feature type="signal peptide" evidence="1">
    <location>
        <begin position="1"/>
        <end position="26"/>
    </location>
</feature>
<evidence type="ECO:0000313" key="2">
    <source>
        <dbReference type="EMBL" id="SER69485.1"/>
    </source>
</evidence>
<reference evidence="2 3" key="1">
    <citation type="submission" date="2016-10" db="EMBL/GenBank/DDBJ databases">
        <authorList>
            <person name="de Groot N.N."/>
        </authorList>
    </citation>
    <scope>NUCLEOTIDE SEQUENCE [LARGE SCALE GENOMIC DNA]</scope>
    <source>
        <strain evidence="2 3">AR40</strain>
    </source>
</reference>
<sequence>MMKQIRIICSVVVLIGSLSCTSTVYAQSLTMHLEPHLSDIQTRADVIEKKYRVYDGHYQYRHWNVTQGCWVEDHWINIT</sequence>
<dbReference type="EMBL" id="FOGJ01000009">
    <property type="protein sequence ID" value="SER69485.1"/>
    <property type="molecule type" value="Genomic_DNA"/>
</dbReference>
<evidence type="ECO:0000256" key="1">
    <source>
        <dbReference type="SAM" id="SignalP"/>
    </source>
</evidence>